<feature type="chain" id="PRO_5013148719" evidence="1">
    <location>
        <begin position="29"/>
        <end position="223"/>
    </location>
</feature>
<reference evidence="2 3" key="1">
    <citation type="submission" date="2017-09" db="EMBL/GenBank/DDBJ databases">
        <authorList>
            <person name="Ehlers B."/>
            <person name="Leendertz F.H."/>
        </authorList>
    </citation>
    <scope>NUCLEOTIDE SEQUENCE [LARGE SCALE GENOMIC DNA]</scope>
    <source>
        <strain evidence="2 3">DSM 45537</strain>
    </source>
</reference>
<dbReference type="STRING" id="1379680.GCA_001612615_01289"/>
<dbReference type="InterPro" id="IPR015286">
    <property type="entry name" value="Porin_fam_mycobact-type"/>
</dbReference>
<name>A0A285L4R2_9NOCA</name>
<dbReference type="OrthoDB" id="4540215at2"/>
<dbReference type="PROSITE" id="PS51257">
    <property type="entry name" value="PROKAR_LIPOPROTEIN"/>
    <property type="match status" value="1"/>
</dbReference>
<accession>A0A285L4R2</accession>
<dbReference type="AlphaFoldDB" id="A0A285L4R2"/>
<proteinExistence type="predicted"/>
<dbReference type="EMBL" id="OBEG01000001">
    <property type="protein sequence ID" value="SNY79939.1"/>
    <property type="molecule type" value="Genomic_DNA"/>
</dbReference>
<evidence type="ECO:0000256" key="1">
    <source>
        <dbReference type="SAM" id="SignalP"/>
    </source>
</evidence>
<evidence type="ECO:0000313" key="3">
    <source>
        <dbReference type="Proteomes" id="UP000219565"/>
    </source>
</evidence>
<keyword evidence="3" id="KW-1185">Reference proteome</keyword>
<dbReference type="Proteomes" id="UP000219565">
    <property type="component" value="Unassembled WGS sequence"/>
</dbReference>
<organism evidence="2 3">
    <name type="scientific">Nocardia amikacinitolerans</name>
    <dbReference type="NCBI Taxonomy" id="756689"/>
    <lineage>
        <taxon>Bacteria</taxon>
        <taxon>Bacillati</taxon>
        <taxon>Actinomycetota</taxon>
        <taxon>Actinomycetes</taxon>
        <taxon>Mycobacteriales</taxon>
        <taxon>Nocardiaceae</taxon>
        <taxon>Nocardia</taxon>
    </lineage>
</organism>
<gene>
    <name evidence="2" type="ORF">SAMN04244553_1771</name>
</gene>
<feature type="signal peptide" evidence="1">
    <location>
        <begin position="1"/>
        <end position="28"/>
    </location>
</feature>
<evidence type="ECO:0000313" key="2">
    <source>
        <dbReference type="EMBL" id="SNY79939.1"/>
    </source>
</evidence>
<protein>
    <submittedName>
        <fullName evidence="2">MspA protein</fullName>
    </submittedName>
</protein>
<dbReference type="RefSeq" id="WP_097244363.1">
    <property type="nucleotide sequence ID" value="NZ_JAMTCW010000008.1"/>
</dbReference>
<sequence length="223" mass="22737">MNCRKQIGRATAVVAAGVAAMACGTAGADVVVPLPGAHQVQTLMDGTVVTVRLTGESVTISPSLGATPLHRNAWVSGSAHVEVAGAGDRPGGKLIPGYTVGCQVDISGGAMEGGVEGGLSWRDGQNVRPNVGAESGGALSLGPGQTRSFYLLDVEVPDDFGNEDHKPVNRFRGNTASVIWADSTIALTGCAGYAQARAFIRVEIETANVASHLTVWGAPFSLG</sequence>
<keyword evidence="1" id="KW-0732">Signal</keyword>
<dbReference type="Pfam" id="PF09203">
    <property type="entry name" value="MspA"/>
    <property type="match status" value="1"/>
</dbReference>
<dbReference type="Gene3D" id="2.60.40.1650">
    <property type="entry name" value="Porin MspA (Ig-like beta-sandwich domain)"/>
    <property type="match status" value="2"/>
</dbReference>